<gene>
    <name evidence="1" type="ORF">CCUG60884_00216</name>
</gene>
<name>A0A4R8T0D5_9MYCO</name>
<comment type="caution">
    <text evidence="1">The sequence shown here is derived from an EMBL/GenBank/DDBJ whole genome shotgun (WGS) entry which is preliminary data.</text>
</comment>
<proteinExistence type="predicted"/>
<reference evidence="1 2" key="1">
    <citation type="journal article" date="2019" name="Sci. Rep.">
        <title>Extended insight into the Mycobacterium chelonae-abscessus complex through whole genome sequencing of Mycobacterium salmoniphilum outbreak and Mycobacterium salmoniphilum-like strains.</title>
        <authorList>
            <person name="Behra P.R.K."/>
            <person name="Das S."/>
            <person name="Pettersson B.M.F."/>
            <person name="Shirreff L."/>
            <person name="DuCote T."/>
            <person name="Jacobsson K.G."/>
            <person name="Ennis D.G."/>
            <person name="Kirsebom L.A."/>
        </authorList>
    </citation>
    <scope>NUCLEOTIDE SEQUENCE [LARGE SCALE GENOMIC DNA]</scope>
    <source>
        <strain evidence="1 2">CCUG 60884</strain>
    </source>
</reference>
<dbReference type="RefSeq" id="WP_134080917.1">
    <property type="nucleotide sequence ID" value="NZ_PECL01000002.1"/>
</dbReference>
<dbReference type="AlphaFoldDB" id="A0A4R8T0D5"/>
<dbReference type="EMBL" id="PECL01000002">
    <property type="protein sequence ID" value="TEA09226.1"/>
    <property type="molecule type" value="Genomic_DNA"/>
</dbReference>
<evidence type="ECO:0000313" key="1">
    <source>
        <dbReference type="EMBL" id="TEA09226.1"/>
    </source>
</evidence>
<evidence type="ECO:0008006" key="3">
    <source>
        <dbReference type="Google" id="ProtNLM"/>
    </source>
</evidence>
<sequence>MTAGGIAFVAVACSPDPTPNPDDQIGRSAVSAMRAFLAATDKNLGKAPDYFPTVDFSTADLPSATDADQAISAGEPTPHGRDKWLVPLTVTDSSGESDGWQLELALTQADDITHYTPTGMPSRWPQATTDKARANPFQQTVDPEHSVSKAAKDFLTNWLIPGGDPGRYTVNSSAAPKWATPPFTDITVTAVRSNKPPPSQVSGTVLVQVDVLGAATYTRPASYQLQLKAVNGNWMVAAVNPEF</sequence>
<organism evidence="1 2">
    <name type="scientific">Mycobacteroides salmoniphilum</name>
    <dbReference type="NCBI Taxonomy" id="404941"/>
    <lineage>
        <taxon>Bacteria</taxon>
        <taxon>Bacillati</taxon>
        <taxon>Actinomycetota</taxon>
        <taxon>Actinomycetes</taxon>
        <taxon>Mycobacteriales</taxon>
        <taxon>Mycobacteriaceae</taxon>
        <taxon>Mycobacteroides</taxon>
    </lineage>
</organism>
<accession>A0A4R8T0D5</accession>
<dbReference type="Proteomes" id="UP000294604">
    <property type="component" value="Unassembled WGS sequence"/>
</dbReference>
<protein>
    <recommendedName>
        <fullName evidence="3">Conjugative transposon protein TcpC</fullName>
    </recommendedName>
</protein>
<evidence type="ECO:0000313" key="2">
    <source>
        <dbReference type="Proteomes" id="UP000294604"/>
    </source>
</evidence>